<dbReference type="InterPro" id="IPR038765">
    <property type="entry name" value="Papain-like_cys_pep_sf"/>
</dbReference>
<name>A0A392RDR6_9FABA</name>
<dbReference type="InterPro" id="IPR013201">
    <property type="entry name" value="Prot_inhib_I29"/>
</dbReference>
<feature type="domain" description="Cathepsin propeptide inhibitor" evidence="2">
    <location>
        <begin position="24"/>
        <end position="84"/>
    </location>
</feature>
<reference evidence="3 4" key="1">
    <citation type="journal article" date="2018" name="Front. Plant Sci.">
        <title>Red Clover (Trifolium pratense) and Zigzag Clover (T. medium) - A Picture of Genomic Similarities and Differences.</title>
        <authorList>
            <person name="Dluhosova J."/>
            <person name="Istvanek J."/>
            <person name="Nedelnik J."/>
            <person name="Repkova J."/>
        </authorList>
    </citation>
    <scope>NUCLEOTIDE SEQUENCE [LARGE SCALE GENOMIC DNA]</scope>
    <source>
        <strain evidence="4">cv. 10/8</strain>
        <tissue evidence="3">Leaf</tissue>
    </source>
</reference>
<protein>
    <submittedName>
        <fullName evidence="3">Cysteine proteinase RD19a-like</fullName>
    </submittedName>
</protein>
<keyword evidence="1" id="KW-0812">Transmembrane</keyword>
<dbReference type="AlphaFoldDB" id="A0A392RDR6"/>
<sequence length="133" mass="15306">ATCTEDLLIQQVVDNAKDHAEQQFNIFKSKFNKSYATKEEHDYRFTVFKADLEFMEERNKINKAAGRNYTLGIQEFSDLTFEEFSAGYLGLRVDDDSWMPSAEETLLIVSVLSIFVVILLITRFRAGTTPYEA</sequence>
<evidence type="ECO:0000256" key="1">
    <source>
        <dbReference type="SAM" id="Phobius"/>
    </source>
</evidence>
<dbReference type="Gene3D" id="1.10.287.2250">
    <property type="match status" value="1"/>
</dbReference>
<accession>A0A392RDR6</accession>
<feature type="transmembrane region" description="Helical" evidence="1">
    <location>
        <begin position="105"/>
        <end position="124"/>
    </location>
</feature>
<evidence type="ECO:0000259" key="2">
    <source>
        <dbReference type="SMART" id="SM00848"/>
    </source>
</evidence>
<evidence type="ECO:0000313" key="4">
    <source>
        <dbReference type="Proteomes" id="UP000265520"/>
    </source>
</evidence>
<dbReference type="EMBL" id="LXQA010209043">
    <property type="protein sequence ID" value="MCI33976.1"/>
    <property type="molecule type" value="Genomic_DNA"/>
</dbReference>
<organism evidence="3 4">
    <name type="scientific">Trifolium medium</name>
    <dbReference type="NCBI Taxonomy" id="97028"/>
    <lineage>
        <taxon>Eukaryota</taxon>
        <taxon>Viridiplantae</taxon>
        <taxon>Streptophyta</taxon>
        <taxon>Embryophyta</taxon>
        <taxon>Tracheophyta</taxon>
        <taxon>Spermatophyta</taxon>
        <taxon>Magnoliopsida</taxon>
        <taxon>eudicotyledons</taxon>
        <taxon>Gunneridae</taxon>
        <taxon>Pentapetalae</taxon>
        <taxon>rosids</taxon>
        <taxon>fabids</taxon>
        <taxon>Fabales</taxon>
        <taxon>Fabaceae</taxon>
        <taxon>Papilionoideae</taxon>
        <taxon>50 kb inversion clade</taxon>
        <taxon>NPAAA clade</taxon>
        <taxon>Hologalegina</taxon>
        <taxon>IRL clade</taxon>
        <taxon>Trifolieae</taxon>
        <taxon>Trifolium</taxon>
    </lineage>
</organism>
<keyword evidence="4" id="KW-1185">Reference proteome</keyword>
<feature type="non-terminal residue" evidence="3">
    <location>
        <position position="1"/>
    </location>
</feature>
<dbReference type="Pfam" id="PF08246">
    <property type="entry name" value="Inhibitor_I29"/>
    <property type="match status" value="1"/>
</dbReference>
<keyword evidence="1" id="KW-0472">Membrane</keyword>
<evidence type="ECO:0000313" key="3">
    <source>
        <dbReference type="EMBL" id="MCI33976.1"/>
    </source>
</evidence>
<dbReference type="SMART" id="SM00848">
    <property type="entry name" value="Inhibitor_I29"/>
    <property type="match status" value="1"/>
</dbReference>
<dbReference type="SUPFAM" id="SSF54001">
    <property type="entry name" value="Cysteine proteinases"/>
    <property type="match status" value="1"/>
</dbReference>
<keyword evidence="1" id="KW-1133">Transmembrane helix</keyword>
<dbReference type="Proteomes" id="UP000265520">
    <property type="component" value="Unassembled WGS sequence"/>
</dbReference>
<comment type="caution">
    <text evidence="3">The sequence shown here is derived from an EMBL/GenBank/DDBJ whole genome shotgun (WGS) entry which is preliminary data.</text>
</comment>
<proteinExistence type="predicted"/>